<evidence type="ECO:0000313" key="2">
    <source>
        <dbReference type="Proteomes" id="UP000887013"/>
    </source>
</evidence>
<dbReference type="AlphaFoldDB" id="A0A8X6UFM0"/>
<proteinExistence type="predicted"/>
<gene>
    <name evidence="1" type="ORF">NPIL_55771</name>
</gene>
<accession>A0A8X6UFM0</accession>
<reference evidence="1" key="1">
    <citation type="submission" date="2020-08" db="EMBL/GenBank/DDBJ databases">
        <title>Multicomponent nature underlies the extraordinary mechanical properties of spider dragline silk.</title>
        <authorList>
            <person name="Kono N."/>
            <person name="Nakamura H."/>
            <person name="Mori M."/>
            <person name="Yoshida Y."/>
            <person name="Ohtoshi R."/>
            <person name="Malay A.D."/>
            <person name="Moran D.A.P."/>
            <person name="Tomita M."/>
            <person name="Numata K."/>
            <person name="Arakawa K."/>
        </authorList>
    </citation>
    <scope>NUCLEOTIDE SEQUENCE</scope>
</reference>
<dbReference type="Proteomes" id="UP000887013">
    <property type="component" value="Unassembled WGS sequence"/>
</dbReference>
<protein>
    <submittedName>
        <fullName evidence="1">Uncharacterized protein</fullName>
    </submittedName>
</protein>
<comment type="caution">
    <text evidence="1">The sequence shown here is derived from an EMBL/GenBank/DDBJ whole genome shotgun (WGS) entry which is preliminary data.</text>
</comment>
<name>A0A8X6UFM0_NEPPI</name>
<dbReference type="EMBL" id="BMAW01128829">
    <property type="protein sequence ID" value="GFU27638.1"/>
    <property type="molecule type" value="Genomic_DNA"/>
</dbReference>
<organism evidence="1 2">
    <name type="scientific">Nephila pilipes</name>
    <name type="common">Giant wood spider</name>
    <name type="synonym">Nephila maculata</name>
    <dbReference type="NCBI Taxonomy" id="299642"/>
    <lineage>
        <taxon>Eukaryota</taxon>
        <taxon>Metazoa</taxon>
        <taxon>Ecdysozoa</taxon>
        <taxon>Arthropoda</taxon>
        <taxon>Chelicerata</taxon>
        <taxon>Arachnida</taxon>
        <taxon>Araneae</taxon>
        <taxon>Araneomorphae</taxon>
        <taxon>Entelegynae</taxon>
        <taxon>Araneoidea</taxon>
        <taxon>Nephilidae</taxon>
        <taxon>Nephila</taxon>
    </lineage>
</organism>
<evidence type="ECO:0000313" key="1">
    <source>
        <dbReference type="EMBL" id="GFU27638.1"/>
    </source>
</evidence>
<sequence length="102" mass="11950">MRFIPSVIHSQEQISPFLTHLLVPDPKHPCTQRSHWVLARLFPALCSVAFQSRQVMDEVSSRPHLLKWKKRRIDWVLSFLTMIVRERVGSILEWLPSPLPIS</sequence>
<keyword evidence="2" id="KW-1185">Reference proteome</keyword>